<protein>
    <submittedName>
        <fullName evidence="2">Uncharacterized protein</fullName>
    </submittedName>
</protein>
<evidence type="ECO:0000313" key="2">
    <source>
        <dbReference type="EMBL" id="KKY20095.1"/>
    </source>
</evidence>
<organism evidence="2 3">
    <name type="scientific">Phaeomoniella chlamydospora</name>
    <name type="common">Phaeoacremonium chlamydosporum</name>
    <dbReference type="NCBI Taxonomy" id="158046"/>
    <lineage>
        <taxon>Eukaryota</taxon>
        <taxon>Fungi</taxon>
        <taxon>Dikarya</taxon>
        <taxon>Ascomycota</taxon>
        <taxon>Pezizomycotina</taxon>
        <taxon>Eurotiomycetes</taxon>
        <taxon>Chaetothyriomycetidae</taxon>
        <taxon>Phaeomoniellales</taxon>
        <taxon>Phaeomoniellaceae</taxon>
        <taxon>Phaeomoniella</taxon>
    </lineage>
</organism>
<reference evidence="2 3" key="2">
    <citation type="submission" date="2015-05" db="EMBL/GenBank/DDBJ databases">
        <authorList>
            <person name="Morales-Cruz A."/>
            <person name="Amrine K.C."/>
            <person name="Cantu D."/>
        </authorList>
    </citation>
    <scope>NUCLEOTIDE SEQUENCE [LARGE SCALE GENOMIC DNA]</scope>
    <source>
        <strain evidence="2">UCRPC4</strain>
    </source>
</reference>
<feature type="compositionally biased region" description="Basic and acidic residues" evidence="1">
    <location>
        <begin position="286"/>
        <end position="325"/>
    </location>
</feature>
<feature type="region of interest" description="Disordered" evidence="1">
    <location>
        <begin position="282"/>
        <end position="332"/>
    </location>
</feature>
<accession>A0A0G2GTH4</accession>
<keyword evidence="3" id="KW-1185">Reference proteome</keyword>
<dbReference type="EMBL" id="LCWF01000100">
    <property type="protein sequence ID" value="KKY20095.1"/>
    <property type="molecule type" value="Genomic_DNA"/>
</dbReference>
<evidence type="ECO:0000256" key="1">
    <source>
        <dbReference type="SAM" id="MobiDB-lite"/>
    </source>
</evidence>
<dbReference type="Proteomes" id="UP000053317">
    <property type="component" value="Unassembled WGS sequence"/>
</dbReference>
<name>A0A0G2GTH4_PHACM</name>
<reference evidence="2 3" key="1">
    <citation type="submission" date="2015-05" db="EMBL/GenBank/DDBJ databases">
        <title>Distinctive expansion of gene families associated with plant cell wall degradation and secondary metabolism in the genomes of grapevine trunk pathogens.</title>
        <authorList>
            <person name="Lawrence D.P."/>
            <person name="Travadon R."/>
            <person name="Rolshausen P.E."/>
            <person name="Baumgartner K."/>
        </authorList>
    </citation>
    <scope>NUCLEOTIDE SEQUENCE [LARGE SCALE GENOMIC DNA]</scope>
    <source>
        <strain evidence="2">UCRPC4</strain>
    </source>
</reference>
<sequence length="332" mass="38210">MDNETYAKLYDALFIKLGSIFLTVLRKNTLDNLDIDVSQLTLDPSASDFNNLFFKPYKYENTKGIEINEFTRCPKLVKKPDPLDAEYWESMLMARYFFEIIYYGRSINPEDEYPKYYPSPLSFTRWKPSGSCHPGREIDHITEGPNEEEWRFDDLYDTQDPDLPHLMITTYHGYEGAKDEILTGDVIAILDCMLRRLGKRPQHLICPVLLISFCGNRYARIIQAHGDPESLRLKLKCSEKLPLHSRKTNKLNFRAVFLWMMNTPIGTTSPISASTVAKTKLAGRPSKVDKDKVVAKEKTPTKPKAESQDIKAKPSDKTKPSDKKVVVRPRKH</sequence>
<evidence type="ECO:0000313" key="3">
    <source>
        <dbReference type="Proteomes" id="UP000053317"/>
    </source>
</evidence>
<dbReference type="AlphaFoldDB" id="A0A0G2GTH4"/>
<comment type="caution">
    <text evidence="2">The sequence shown here is derived from an EMBL/GenBank/DDBJ whole genome shotgun (WGS) entry which is preliminary data.</text>
</comment>
<gene>
    <name evidence="2" type="ORF">UCRPC4_g04229</name>
</gene>
<proteinExistence type="predicted"/>
<dbReference type="OrthoDB" id="4177740at2759"/>